<dbReference type="InterPro" id="IPR007730">
    <property type="entry name" value="SPOR-like_dom"/>
</dbReference>
<dbReference type="PANTHER" id="PTHR38687">
    <property type="entry name" value="CELL DIVISION PROTEIN DEDD-RELATED"/>
    <property type="match status" value="1"/>
</dbReference>
<evidence type="ECO:0000256" key="1">
    <source>
        <dbReference type="SAM" id="MobiDB-lite"/>
    </source>
</evidence>
<feature type="transmembrane region" description="Helical" evidence="2">
    <location>
        <begin position="12"/>
        <end position="37"/>
    </location>
</feature>
<evidence type="ECO:0000259" key="3">
    <source>
        <dbReference type="PROSITE" id="PS51724"/>
    </source>
</evidence>
<dbReference type="InterPro" id="IPR036680">
    <property type="entry name" value="SPOR-like_sf"/>
</dbReference>
<evidence type="ECO:0000313" key="5">
    <source>
        <dbReference type="Proteomes" id="UP000260351"/>
    </source>
</evidence>
<organism evidence="4 5">
    <name type="scientific">Wenzhouxiangella sediminis</name>
    <dbReference type="NCBI Taxonomy" id="1792836"/>
    <lineage>
        <taxon>Bacteria</taxon>
        <taxon>Pseudomonadati</taxon>
        <taxon>Pseudomonadota</taxon>
        <taxon>Gammaproteobacteria</taxon>
        <taxon>Chromatiales</taxon>
        <taxon>Wenzhouxiangellaceae</taxon>
        <taxon>Wenzhouxiangella</taxon>
    </lineage>
</organism>
<proteinExistence type="predicted"/>
<protein>
    <recommendedName>
        <fullName evidence="3">SPOR domain-containing protein</fullName>
    </recommendedName>
</protein>
<evidence type="ECO:0000256" key="2">
    <source>
        <dbReference type="SAM" id="Phobius"/>
    </source>
</evidence>
<gene>
    <name evidence="4" type="ORF">DZC52_00090</name>
</gene>
<dbReference type="OrthoDB" id="8558195at2"/>
<keyword evidence="2" id="KW-0812">Transmembrane</keyword>
<dbReference type="InterPro" id="IPR052521">
    <property type="entry name" value="Cell_div_SPOR-domain"/>
</dbReference>
<dbReference type="Gene3D" id="3.30.70.1070">
    <property type="entry name" value="Sporulation related repeat"/>
    <property type="match status" value="1"/>
</dbReference>
<sequence length="180" mass="19340">MARRQAKRGGSTAGGGLLTFGAGVVCGLVLATLAWLAGYLPGRDDPDGPQQPSGRDEPPIAEEVAGERSRQYDFFTVLPEREVVVPEEEIAERARERSSETASQGPYVLQVGSFRSGEDAEGLRAQVTLLGLDARVQSVTVDDVTWHRVRVGPFESAREADGARRRLLDNGFEAMVLSGG</sequence>
<dbReference type="EMBL" id="QUZK01000002">
    <property type="protein sequence ID" value="RFF32997.1"/>
    <property type="molecule type" value="Genomic_DNA"/>
</dbReference>
<dbReference type="RefSeq" id="WP_116649083.1">
    <property type="nucleotide sequence ID" value="NZ_QUZK01000002.1"/>
</dbReference>
<keyword evidence="2" id="KW-1133">Transmembrane helix</keyword>
<dbReference type="GO" id="GO:0042834">
    <property type="term" value="F:peptidoglycan binding"/>
    <property type="evidence" value="ECO:0007669"/>
    <property type="project" value="InterPro"/>
</dbReference>
<keyword evidence="5" id="KW-1185">Reference proteome</keyword>
<reference evidence="4 5" key="1">
    <citation type="submission" date="2018-08" db="EMBL/GenBank/DDBJ databases">
        <title>Wenzhouxiangella salilacus sp. nov., a novel bacterium isolated from a saline lake in Xinjiang Province, China.</title>
        <authorList>
            <person name="Han S."/>
        </authorList>
    </citation>
    <scope>NUCLEOTIDE SEQUENCE [LARGE SCALE GENOMIC DNA]</scope>
    <source>
        <strain evidence="4 5">XDB06</strain>
    </source>
</reference>
<dbReference type="Pfam" id="PF05036">
    <property type="entry name" value="SPOR"/>
    <property type="match status" value="1"/>
</dbReference>
<dbReference type="Proteomes" id="UP000260351">
    <property type="component" value="Unassembled WGS sequence"/>
</dbReference>
<accession>A0A3E1KD00</accession>
<feature type="domain" description="SPOR" evidence="3">
    <location>
        <begin position="101"/>
        <end position="179"/>
    </location>
</feature>
<feature type="region of interest" description="Disordered" evidence="1">
    <location>
        <begin position="43"/>
        <end position="66"/>
    </location>
</feature>
<dbReference type="PROSITE" id="PS51724">
    <property type="entry name" value="SPOR"/>
    <property type="match status" value="1"/>
</dbReference>
<comment type="caution">
    <text evidence="4">The sequence shown here is derived from an EMBL/GenBank/DDBJ whole genome shotgun (WGS) entry which is preliminary data.</text>
</comment>
<evidence type="ECO:0000313" key="4">
    <source>
        <dbReference type="EMBL" id="RFF32997.1"/>
    </source>
</evidence>
<keyword evidence="2" id="KW-0472">Membrane</keyword>
<dbReference type="SUPFAM" id="SSF110997">
    <property type="entry name" value="Sporulation related repeat"/>
    <property type="match status" value="1"/>
</dbReference>
<dbReference type="AlphaFoldDB" id="A0A3E1KD00"/>
<name>A0A3E1KD00_9GAMM</name>